<name>X6LD88_RETFI</name>
<feature type="non-terminal residue" evidence="2">
    <location>
        <position position="282"/>
    </location>
</feature>
<organism evidence="2 3">
    <name type="scientific">Reticulomyxa filosa</name>
    <dbReference type="NCBI Taxonomy" id="46433"/>
    <lineage>
        <taxon>Eukaryota</taxon>
        <taxon>Sar</taxon>
        <taxon>Rhizaria</taxon>
        <taxon>Retaria</taxon>
        <taxon>Foraminifera</taxon>
        <taxon>Monothalamids</taxon>
        <taxon>Reticulomyxidae</taxon>
        <taxon>Reticulomyxa</taxon>
    </lineage>
</organism>
<dbReference type="Proteomes" id="UP000023152">
    <property type="component" value="Unassembled WGS sequence"/>
</dbReference>
<keyword evidence="1" id="KW-0175">Coiled coil</keyword>
<dbReference type="AlphaFoldDB" id="X6LD88"/>
<gene>
    <name evidence="2" type="ORF">RFI_37963</name>
</gene>
<dbReference type="EMBL" id="ASPP01043715">
    <property type="protein sequence ID" value="ETN99508.1"/>
    <property type="molecule type" value="Genomic_DNA"/>
</dbReference>
<accession>X6LD88</accession>
<sequence>EQKIFEPICEKIEYKNIIDELKKELTSLKDRYHAFENQKFIPQAFADYSLSKDHDREAATKFLGMVSPKKRQLIEEIRAEMTEKFSTLLVLKRALSECEEKILTLANKKNDLQNNIPNVGTSVNEAVQKGIAPTEQELLTEHPVKMDLSHSDAIEKELTEKKTEKKSIVEKIELVYEKMESLRNEKIAQLGVPEHKETRKALEMEYRVHKLQIDKITLEDNNTLCRHMIRQKDLTIQKLVEQLALRDQWLQSQCTGATPATANPQFIDLHTLKEVIYSSFLF</sequence>
<proteinExistence type="predicted"/>
<protein>
    <submittedName>
        <fullName evidence="2">Kinesin-like protein</fullName>
    </submittedName>
</protein>
<evidence type="ECO:0000313" key="3">
    <source>
        <dbReference type="Proteomes" id="UP000023152"/>
    </source>
</evidence>
<feature type="coiled-coil region" evidence="1">
    <location>
        <begin position="11"/>
        <end position="38"/>
    </location>
</feature>
<evidence type="ECO:0000313" key="2">
    <source>
        <dbReference type="EMBL" id="ETN99508.1"/>
    </source>
</evidence>
<evidence type="ECO:0000256" key="1">
    <source>
        <dbReference type="SAM" id="Coils"/>
    </source>
</evidence>
<comment type="caution">
    <text evidence="2">The sequence shown here is derived from an EMBL/GenBank/DDBJ whole genome shotgun (WGS) entry which is preliminary data.</text>
</comment>
<feature type="non-terminal residue" evidence="2">
    <location>
        <position position="1"/>
    </location>
</feature>
<keyword evidence="3" id="KW-1185">Reference proteome</keyword>
<reference evidence="2 3" key="1">
    <citation type="journal article" date="2013" name="Curr. Biol.">
        <title>The Genome of the Foraminiferan Reticulomyxa filosa.</title>
        <authorList>
            <person name="Glockner G."/>
            <person name="Hulsmann N."/>
            <person name="Schleicher M."/>
            <person name="Noegel A.A."/>
            <person name="Eichinger L."/>
            <person name="Gallinger C."/>
            <person name="Pawlowski J."/>
            <person name="Sierra R."/>
            <person name="Euteneuer U."/>
            <person name="Pillet L."/>
            <person name="Moustafa A."/>
            <person name="Platzer M."/>
            <person name="Groth M."/>
            <person name="Szafranski K."/>
            <person name="Schliwa M."/>
        </authorList>
    </citation>
    <scope>NUCLEOTIDE SEQUENCE [LARGE SCALE GENOMIC DNA]</scope>
</reference>